<dbReference type="PANTHER" id="PTHR33332">
    <property type="entry name" value="REVERSE TRANSCRIPTASE DOMAIN-CONTAINING PROTEIN"/>
    <property type="match status" value="1"/>
</dbReference>
<feature type="domain" description="Reverse transcriptase" evidence="1">
    <location>
        <begin position="1"/>
        <end position="121"/>
    </location>
</feature>
<dbReference type="PROSITE" id="PS50878">
    <property type="entry name" value="RT_POL"/>
    <property type="match status" value="1"/>
</dbReference>
<dbReference type="InterPro" id="IPR000477">
    <property type="entry name" value="RT_dom"/>
</dbReference>
<proteinExistence type="predicted"/>
<keyword evidence="3" id="KW-1185">Reference proteome</keyword>
<evidence type="ECO:0000313" key="2">
    <source>
        <dbReference type="EMBL" id="PKU44901.1"/>
    </source>
</evidence>
<keyword evidence="2" id="KW-0548">Nucleotidyltransferase</keyword>
<dbReference type="Pfam" id="PF00078">
    <property type="entry name" value="RVT_1"/>
    <property type="match status" value="1"/>
</dbReference>
<dbReference type="Proteomes" id="UP000233556">
    <property type="component" value="Unassembled WGS sequence"/>
</dbReference>
<evidence type="ECO:0000313" key="3">
    <source>
        <dbReference type="Proteomes" id="UP000233556"/>
    </source>
</evidence>
<accession>A0A2I0UFT6</accession>
<name>A0A2I0UFT6_LIMLA</name>
<organism evidence="2 3">
    <name type="scientific">Limosa lapponica baueri</name>
    <dbReference type="NCBI Taxonomy" id="1758121"/>
    <lineage>
        <taxon>Eukaryota</taxon>
        <taxon>Metazoa</taxon>
        <taxon>Chordata</taxon>
        <taxon>Craniata</taxon>
        <taxon>Vertebrata</taxon>
        <taxon>Euteleostomi</taxon>
        <taxon>Archelosauria</taxon>
        <taxon>Archosauria</taxon>
        <taxon>Dinosauria</taxon>
        <taxon>Saurischia</taxon>
        <taxon>Theropoda</taxon>
        <taxon>Coelurosauria</taxon>
        <taxon>Aves</taxon>
        <taxon>Neognathae</taxon>
        <taxon>Neoaves</taxon>
        <taxon>Charadriiformes</taxon>
        <taxon>Scolopacidae</taxon>
        <taxon>Limosa</taxon>
    </lineage>
</organism>
<dbReference type="AlphaFoldDB" id="A0A2I0UFT6"/>
<dbReference type="OrthoDB" id="416454at2759"/>
<protein>
    <submittedName>
        <fullName evidence="2">Rna-directed dna polymerase from mobile element jockey-like</fullName>
    </submittedName>
</protein>
<dbReference type="SUPFAM" id="SSF56672">
    <property type="entry name" value="DNA/RNA polymerases"/>
    <property type="match status" value="1"/>
</dbReference>
<sequence>MEDSAKCAAAWIGISVPGYTCKESREYGPLVTCLVDEGKAVDIVYLDFSKTFDAISHSIILEKLAAHGLDEHILHWVKNWLNGQAIKSSWWPVTSNVPQGSVEGLVLFNIFINDLDRAHPQ</sequence>
<gene>
    <name evidence="2" type="ORF">llap_4800</name>
</gene>
<dbReference type="InterPro" id="IPR043502">
    <property type="entry name" value="DNA/RNA_pol_sf"/>
</dbReference>
<reference evidence="3" key="2">
    <citation type="submission" date="2017-12" db="EMBL/GenBank/DDBJ databases">
        <title>Genome sequence of the Bar-tailed Godwit (Limosa lapponica baueri).</title>
        <authorList>
            <person name="Lima N.C.B."/>
            <person name="Parody-Merino A.M."/>
            <person name="Battley P.F."/>
            <person name="Fidler A.E."/>
            <person name="Prosdocimi F."/>
        </authorList>
    </citation>
    <scope>NUCLEOTIDE SEQUENCE [LARGE SCALE GENOMIC DNA]</scope>
</reference>
<evidence type="ECO:0000259" key="1">
    <source>
        <dbReference type="PROSITE" id="PS50878"/>
    </source>
</evidence>
<keyword evidence="2" id="KW-0695">RNA-directed DNA polymerase</keyword>
<reference evidence="3" key="1">
    <citation type="submission" date="2017-11" db="EMBL/GenBank/DDBJ databases">
        <authorList>
            <person name="Lima N.C."/>
            <person name="Parody-Merino A.M."/>
            <person name="Battley P.F."/>
            <person name="Fidler A.E."/>
            <person name="Prosdocimi F."/>
        </authorList>
    </citation>
    <scope>NUCLEOTIDE SEQUENCE [LARGE SCALE GENOMIC DNA]</scope>
</reference>
<dbReference type="GO" id="GO:0003964">
    <property type="term" value="F:RNA-directed DNA polymerase activity"/>
    <property type="evidence" value="ECO:0007669"/>
    <property type="project" value="UniProtKB-KW"/>
</dbReference>
<keyword evidence="2" id="KW-0808">Transferase</keyword>
<dbReference type="EMBL" id="KZ505796">
    <property type="protein sequence ID" value="PKU44901.1"/>
    <property type="molecule type" value="Genomic_DNA"/>
</dbReference>